<reference evidence="11 12" key="2">
    <citation type="journal article" date="2009" name="PLoS ONE">
        <title>The photosynthetic apparatus and its regulation in the aerobic gammaproteobacterium Congregibacter litoralis gen. nov., sp. nov.</title>
        <authorList>
            <person name="Spring S."/>
            <person name="Lunsdorf H."/>
            <person name="Fuchs B.M."/>
            <person name="Tindall B.J."/>
        </authorList>
    </citation>
    <scope>NUCLEOTIDE SEQUENCE [LARGE SCALE GENOMIC DNA]</scope>
    <source>
        <strain evidence="11">KT71</strain>
    </source>
</reference>
<protein>
    <recommendedName>
        <fullName evidence="8">Bacterioferritin-associated ferredoxin</fullName>
    </recommendedName>
</protein>
<reference evidence="11 12" key="1">
    <citation type="journal article" date="2007" name="Proc. Natl. Acad. Sci. U.S.A.">
        <title>Characterization of a marine gammaproteobacterium capable of aerobic anoxygenic photosynthesis.</title>
        <authorList>
            <person name="Fuchs B.M."/>
            <person name="Spring S."/>
            <person name="Teeling H."/>
            <person name="Quast C."/>
            <person name="Wulf J."/>
            <person name="Schattenhofer M."/>
            <person name="Yan S."/>
            <person name="Ferriera S."/>
            <person name="Johnson J."/>
            <person name="Glockner F.O."/>
            <person name="Amann R."/>
        </authorList>
    </citation>
    <scope>NUCLEOTIDE SEQUENCE [LARGE SCALE GENOMIC DNA]</scope>
    <source>
        <strain evidence="11">KT71</strain>
    </source>
</reference>
<dbReference type="Pfam" id="PF04324">
    <property type="entry name" value="Fer2_BFD"/>
    <property type="match status" value="1"/>
</dbReference>
<dbReference type="HOGENOM" id="CLU_159205_3_4_6"/>
<dbReference type="STRING" id="314285.KT71_07464"/>
<evidence type="ECO:0000256" key="6">
    <source>
        <dbReference type="ARBA" id="ARBA00023014"/>
    </source>
</evidence>
<evidence type="ECO:0000256" key="3">
    <source>
        <dbReference type="ARBA" id="ARBA00022723"/>
    </source>
</evidence>
<comment type="similarity">
    <text evidence="9">Belongs to the Bfd family.</text>
</comment>
<evidence type="ECO:0000256" key="7">
    <source>
        <dbReference type="ARBA" id="ARBA00034078"/>
    </source>
</evidence>
<keyword evidence="4" id="KW-0249">Electron transport</keyword>
<dbReference type="eggNOG" id="COG2906">
    <property type="taxonomic scope" value="Bacteria"/>
</dbReference>
<evidence type="ECO:0000313" key="12">
    <source>
        <dbReference type="Proteomes" id="UP000019205"/>
    </source>
</evidence>
<dbReference type="Gene3D" id="1.10.10.1100">
    <property type="entry name" value="BFD-like [2Fe-2S]-binding domain"/>
    <property type="match status" value="1"/>
</dbReference>
<dbReference type="OrthoDB" id="9815350at2"/>
<evidence type="ECO:0000256" key="9">
    <source>
        <dbReference type="ARBA" id="ARBA00046332"/>
    </source>
</evidence>
<sequence length="70" mass="7126">MYVCICNGITDKQIRAAAAGGATTLQALRDELGVASQCGGCTDHALSLLQDNPTLPQVGEGLFYSAASPA</sequence>
<keyword evidence="2" id="KW-0001">2Fe-2S</keyword>
<name>A4A9N2_9GAMM</name>
<proteinExistence type="inferred from homology"/>
<dbReference type="PANTHER" id="PTHR37424:SF1">
    <property type="entry name" value="BACTERIOFERRITIN-ASSOCIATED FERREDOXIN"/>
    <property type="match status" value="1"/>
</dbReference>
<accession>A4A9N2</accession>
<keyword evidence="3" id="KW-0479">Metal-binding</keyword>
<keyword evidence="12" id="KW-1185">Reference proteome</keyword>
<feature type="domain" description="BFD-like [2Fe-2S]-binding" evidence="10">
    <location>
        <begin position="2"/>
        <end position="50"/>
    </location>
</feature>
<keyword evidence="6" id="KW-0411">Iron-sulfur</keyword>
<keyword evidence="1" id="KW-0813">Transport</keyword>
<evidence type="ECO:0000256" key="1">
    <source>
        <dbReference type="ARBA" id="ARBA00022448"/>
    </source>
</evidence>
<dbReference type="AlphaFoldDB" id="A4A9N2"/>
<evidence type="ECO:0000259" key="10">
    <source>
        <dbReference type="Pfam" id="PF04324"/>
    </source>
</evidence>
<keyword evidence="5" id="KW-0408">Iron</keyword>
<dbReference type="GO" id="GO:0051537">
    <property type="term" value="F:2 iron, 2 sulfur cluster binding"/>
    <property type="evidence" value="ECO:0007669"/>
    <property type="project" value="UniProtKB-KW"/>
</dbReference>
<dbReference type="InterPro" id="IPR007419">
    <property type="entry name" value="BFD-like_2Fe2S-bd_dom"/>
</dbReference>
<evidence type="ECO:0000256" key="8">
    <source>
        <dbReference type="ARBA" id="ARBA00039386"/>
    </source>
</evidence>
<evidence type="ECO:0000313" key="11">
    <source>
        <dbReference type="EMBL" id="EAQ97199.1"/>
    </source>
</evidence>
<dbReference type="InterPro" id="IPR041854">
    <property type="entry name" value="BFD-like_2Fe2S-bd_dom_sf"/>
</dbReference>
<dbReference type="InterPro" id="IPR052371">
    <property type="entry name" value="BFD-associated_ferredoxin"/>
</dbReference>
<dbReference type="EMBL" id="AAOA02000004">
    <property type="protein sequence ID" value="EAQ97199.1"/>
    <property type="molecule type" value="Genomic_DNA"/>
</dbReference>
<comment type="cofactor">
    <cofactor evidence="7">
        <name>[2Fe-2S] cluster</name>
        <dbReference type="ChEBI" id="CHEBI:190135"/>
    </cofactor>
</comment>
<dbReference type="GO" id="GO:0046872">
    <property type="term" value="F:metal ion binding"/>
    <property type="evidence" value="ECO:0007669"/>
    <property type="project" value="UniProtKB-KW"/>
</dbReference>
<evidence type="ECO:0000256" key="5">
    <source>
        <dbReference type="ARBA" id="ARBA00023004"/>
    </source>
</evidence>
<evidence type="ECO:0000256" key="2">
    <source>
        <dbReference type="ARBA" id="ARBA00022714"/>
    </source>
</evidence>
<dbReference type="Proteomes" id="UP000019205">
    <property type="component" value="Chromosome"/>
</dbReference>
<organism evidence="11 12">
    <name type="scientific">Congregibacter litoralis KT71</name>
    <dbReference type="NCBI Taxonomy" id="314285"/>
    <lineage>
        <taxon>Bacteria</taxon>
        <taxon>Pseudomonadati</taxon>
        <taxon>Pseudomonadota</taxon>
        <taxon>Gammaproteobacteria</taxon>
        <taxon>Cellvibrionales</taxon>
        <taxon>Halieaceae</taxon>
        <taxon>Congregibacter</taxon>
    </lineage>
</organism>
<evidence type="ECO:0000256" key="4">
    <source>
        <dbReference type="ARBA" id="ARBA00022982"/>
    </source>
</evidence>
<comment type="caution">
    <text evidence="11">The sequence shown here is derived from an EMBL/GenBank/DDBJ whole genome shotgun (WGS) entry which is preliminary data.</text>
</comment>
<gene>
    <name evidence="11" type="ORF">KT71_07464</name>
</gene>
<dbReference type="PANTHER" id="PTHR37424">
    <property type="entry name" value="BACTERIOFERRITIN-ASSOCIATED FERREDOXIN"/>
    <property type="match status" value="1"/>
</dbReference>
<dbReference type="RefSeq" id="WP_008293917.1">
    <property type="nucleotide sequence ID" value="NZ_CM002299.1"/>
</dbReference>